<comment type="caution">
    <text evidence="2">The sequence shown here is derived from an EMBL/GenBank/DDBJ whole genome shotgun (WGS) entry which is preliminary data.</text>
</comment>
<protein>
    <submittedName>
        <fullName evidence="2">Invasion protein IalB</fullName>
    </submittedName>
</protein>
<name>A0A7W9YWE0_9HYPH</name>
<dbReference type="Pfam" id="PF06776">
    <property type="entry name" value="IalB"/>
    <property type="match status" value="1"/>
</dbReference>
<dbReference type="InterPro" id="IPR010642">
    <property type="entry name" value="Invasion_prot_B"/>
</dbReference>
<keyword evidence="1" id="KW-0732">Signal</keyword>
<reference evidence="2 3" key="1">
    <citation type="submission" date="2020-08" db="EMBL/GenBank/DDBJ databases">
        <title>Genomic Encyclopedia of Type Strains, Phase IV (KMG-IV): sequencing the most valuable type-strain genomes for metagenomic binning, comparative biology and taxonomic classification.</title>
        <authorList>
            <person name="Goeker M."/>
        </authorList>
    </citation>
    <scope>NUCLEOTIDE SEQUENCE [LARGE SCALE GENOMIC DNA]</scope>
    <source>
        <strain evidence="2 3">DSM 102134</strain>
    </source>
</reference>
<keyword evidence="3" id="KW-1185">Reference proteome</keyword>
<feature type="chain" id="PRO_5030836806" evidence="1">
    <location>
        <begin position="23"/>
        <end position="163"/>
    </location>
</feature>
<evidence type="ECO:0000313" key="2">
    <source>
        <dbReference type="EMBL" id="MBB6178376.1"/>
    </source>
</evidence>
<accession>A0A7W9YWE0</accession>
<dbReference type="Gene3D" id="2.60.40.1880">
    <property type="entry name" value="Invasion associated locus B (IalB) protein"/>
    <property type="match status" value="1"/>
</dbReference>
<dbReference type="EMBL" id="JACHEJ010000001">
    <property type="protein sequence ID" value="MBB6178376.1"/>
    <property type="molecule type" value="Genomic_DNA"/>
</dbReference>
<dbReference type="Proteomes" id="UP000535501">
    <property type="component" value="Unassembled WGS sequence"/>
</dbReference>
<proteinExistence type="predicted"/>
<dbReference type="InterPro" id="IPR038696">
    <property type="entry name" value="IalB_sf"/>
</dbReference>
<evidence type="ECO:0000313" key="3">
    <source>
        <dbReference type="Proteomes" id="UP000535501"/>
    </source>
</evidence>
<dbReference type="AlphaFoldDB" id="A0A7W9YWE0"/>
<organism evidence="2 3">
    <name type="scientific">Pseudorhizobium flavum</name>
    <dbReference type="NCBI Taxonomy" id="1335061"/>
    <lineage>
        <taxon>Bacteria</taxon>
        <taxon>Pseudomonadati</taxon>
        <taxon>Pseudomonadota</taxon>
        <taxon>Alphaproteobacteria</taxon>
        <taxon>Hyphomicrobiales</taxon>
        <taxon>Rhizobiaceae</taxon>
        <taxon>Rhizobium/Agrobacterium group</taxon>
        <taxon>Pseudorhizobium</taxon>
    </lineage>
</organism>
<feature type="signal peptide" evidence="1">
    <location>
        <begin position="1"/>
        <end position="22"/>
    </location>
</feature>
<evidence type="ECO:0000256" key="1">
    <source>
        <dbReference type="SAM" id="SignalP"/>
    </source>
</evidence>
<dbReference type="RefSeq" id="WP_077546823.1">
    <property type="nucleotide sequence ID" value="NZ_JACHEJ010000001.1"/>
</dbReference>
<gene>
    <name evidence="2" type="ORF">HNQ75_000319</name>
</gene>
<sequence>MFTRTCCFALSLMLGSAAVASAQPTRIKQFDAWGVYSYTQNGQKNCYALSVPVTKQPGNVNHGDNFVLVAPQGSSYAPQAIMGYTLNPAAEVRVRVDDKSFTMAPKDNAAWVKNQANEPEMVNAMRAGRELVIEATSQRGTNTSYAYSLKGVTAALNEVRKCN</sequence>